<feature type="signal peptide" evidence="2">
    <location>
        <begin position="1"/>
        <end position="20"/>
    </location>
</feature>
<evidence type="ECO:0000256" key="2">
    <source>
        <dbReference type="SAM" id="SignalP"/>
    </source>
</evidence>
<dbReference type="Proteomes" id="UP001530400">
    <property type="component" value="Unassembled WGS sequence"/>
</dbReference>
<dbReference type="InterPro" id="IPR029058">
    <property type="entry name" value="AB_hydrolase_fold"/>
</dbReference>
<organism evidence="3 4">
    <name type="scientific">Cyclotella atomus</name>
    <dbReference type="NCBI Taxonomy" id="382360"/>
    <lineage>
        <taxon>Eukaryota</taxon>
        <taxon>Sar</taxon>
        <taxon>Stramenopiles</taxon>
        <taxon>Ochrophyta</taxon>
        <taxon>Bacillariophyta</taxon>
        <taxon>Coscinodiscophyceae</taxon>
        <taxon>Thalassiosirophycidae</taxon>
        <taxon>Stephanodiscales</taxon>
        <taxon>Stephanodiscaceae</taxon>
        <taxon>Cyclotella</taxon>
    </lineage>
</organism>
<keyword evidence="2" id="KW-0732">Signal</keyword>
<gene>
    <name evidence="3" type="ORF">ACHAWO_013484</name>
</gene>
<reference evidence="3 4" key="1">
    <citation type="submission" date="2024-10" db="EMBL/GenBank/DDBJ databases">
        <title>Updated reference genomes for cyclostephanoid diatoms.</title>
        <authorList>
            <person name="Roberts W.R."/>
            <person name="Alverson A.J."/>
        </authorList>
    </citation>
    <scope>NUCLEOTIDE SEQUENCE [LARGE SCALE GENOMIC DNA]</scope>
    <source>
        <strain evidence="3 4">AJA010-31</strain>
    </source>
</reference>
<evidence type="ECO:0000256" key="1">
    <source>
        <dbReference type="SAM" id="MobiDB-lite"/>
    </source>
</evidence>
<proteinExistence type="predicted"/>
<evidence type="ECO:0008006" key="5">
    <source>
        <dbReference type="Google" id="ProtNLM"/>
    </source>
</evidence>
<evidence type="ECO:0000313" key="4">
    <source>
        <dbReference type="Proteomes" id="UP001530400"/>
    </source>
</evidence>
<name>A0ABD3Q043_9STRA</name>
<feature type="region of interest" description="Disordered" evidence="1">
    <location>
        <begin position="350"/>
        <end position="391"/>
    </location>
</feature>
<protein>
    <recommendedName>
        <fullName evidence="5">Fungal lipase-like domain-containing protein</fullName>
    </recommendedName>
</protein>
<dbReference type="EMBL" id="JALLPJ020000383">
    <property type="protein sequence ID" value="KAL3793779.1"/>
    <property type="molecule type" value="Genomic_DNA"/>
</dbReference>
<accession>A0ABD3Q043</accession>
<keyword evidence="4" id="KW-1185">Reference proteome</keyword>
<feature type="chain" id="PRO_5044744078" description="Fungal lipase-like domain-containing protein" evidence="2">
    <location>
        <begin position="21"/>
        <end position="391"/>
    </location>
</feature>
<feature type="compositionally biased region" description="Basic and acidic residues" evidence="1">
    <location>
        <begin position="354"/>
        <end position="363"/>
    </location>
</feature>
<evidence type="ECO:0000313" key="3">
    <source>
        <dbReference type="EMBL" id="KAL3793779.1"/>
    </source>
</evidence>
<dbReference type="AlphaFoldDB" id="A0ABD3Q043"/>
<comment type="caution">
    <text evidence="3">The sequence shown here is derived from an EMBL/GenBank/DDBJ whole genome shotgun (WGS) entry which is preliminary data.</text>
</comment>
<dbReference type="SUPFAM" id="SSF53474">
    <property type="entry name" value="alpha/beta-Hydrolases"/>
    <property type="match status" value="1"/>
</dbReference>
<feature type="non-terminal residue" evidence="3">
    <location>
        <position position="391"/>
    </location>
</feature>
<sequence length="391" mass="41478">MKSLLLLIISISALWSLQSAAKPLSGVISASKSSRKKNDSFSILAKAIQSRVNEDASYDVDAIASSLRNLSKAQNALKKIDGTAHEMYQRTHKSSTNLAEDEDDEKSGIENIGSLKVAGRMTRKAARLGCVADSLFAAELCELNITPPTNAKSSDEDDGTLASWTGRKVLLRKNVSANSSKKEGMKYPSLSVMVIYEPGYAGGAGASHGGVDDLLRFSKDDLIQEKDENVTDIDAPARGRYLIIISDDSSGNIASADELSSKVSILDTPPRRVQLTGESCSVCEPLYQLAGQVVQAIEATISGDLKTDEAEGIGIQNDFVPRSPQPAIHFVGHSLGGGVGALAALIFDGSLPPPEKRSRRDSVEGQGEVHQNSRVNAAPGRTSAFCLGPPP</sequence>